<dbReference type="AlphaFoldDB" id="A0AAV5LRY0"/>
<gene>
    <name evidence="1" type="ORF">SLEP1_g47102</name>
</gene>
<evidence type="ECO:0000313" key="1">
    <source>
        <dbReference type="EMBL" id="GKV39307.1"/>
    </source>
</evidence>
<accession>A0AAV5LRY0</accession>
<organism evidence="1 2">
    <name type="scientific">Rubroshorea leprosula</name>
    <dbReference type="NCBI Taxonomy" id="152421"/>
    <lineage>
        <taxon>Eukaryota</taxon>
        <taxon>Viridiplantae</taxon>
        <taxon>Streptophyta</taxon>
        <taxon>Embryophyta</taxon>
        <taxon>Tracheophyta</taxon>
        <taxon>Spermatophyta</taxon>
        <taxon>Magnoliopsida</taxon>
        <taxon>eudicotyledons</taxon>
        <taxon>Gunneridae</taxon>
        <taxon>Pentapetalae</taxon>
        <taxon>rosids</taxon>
        <taxon>malvids</taxon>
        <taxon>Malvales</taxon>
        <taxon>Dipterocarpaceae</taxon>
        <taxon>Rubroshorea</taxon>
    </lineage>
</organism>
<dbReference type="EMBL" id="BPVZ01000133">
    <property type="protein sequence ID" value="GKV39307.1"/>
    <property type="molecule type" value="Genomic_DNA"/>
</dbReference>
<reference evidence="1 2" key="1">
    <citation type="journal article" date="2021" name="Commun. Biol.">
        <title>The genome of Shorea leprosula (Dipterocarpaceae) highlights the ecological relevance of drought in aseasonal tropical rainforests.</title>
        <authorList>
            <person name="Ng K.K.S."/>
            <person name="Kobayashi M.J."/>
            <person name="Fawcett J.A."/>
            <person name="Hatakeyama M."/>
            <person name="Paape T."/>
            <person name="Ng C.H."/>
            <person name="Ang C.C."/>
            <person name="Tnah L.H."/>
            <person name="Lee C.T."/>
            <person name="Nishiyama T."/>
            <person name="Sese J."/>
            <person name="O'Brien M.J."/>
            <person name="Copetti D."/>
            <person name="Mohd Noor M.I."/>
            <person name="Ong R.C."/>
            <person name="Putra M."/>
            <person name="Sireger I.Z."/>
            <person name="Indrioko S."/>
            <person name="Kosugi Y."/>
            <person name="Izuno A."/>
            <person name="Isagi Y."/>
            <person name="Lee S.L."/>
            <person name="Shimizu K.K."/>
        </authorList>
    </citation>
    <scope>NUCLEOTIDE SEQUENCE [LARGE SCALE GENOMIC DNA]</scope>
    <source>
        <strain evidence="1">214</strain>
    </source>
</reference>
<name>A0AAV5LRY0_9ROSI</name>
<dbReference type="Proteomes" id="UP001054252">
    <property type="component" value="Unassembled WGS sequence"/>
</dbReference>
<proteinExistence type="predicted"/>
<protein>
    <submittedName>
        <fullName evidence="1">Uncharacterized protein</fullName>
    </submittedName>
</protein>
<sequence length="41" mass="4420">MTVDACLRAWSLISGSKIQHVLCWKVGGAETAKAFSKSILI</sequence>
<keyword evidence="2" id="KW-1185">Reference proteome</keyword>
<comment type="caution">
    <text evidence="1">The sequence shown here is derived from an EMBL/GenBank/DDBJ whole genome shotgun (WGS) entry which is preliminary data.</text>
</comment>
<evidence type="ECO:0000313" key="2">
    <source>
        <dbReference type="Proteomes" id="UP001054252"/>
    </source>
</evidence>